<comment type="subcellular location">
    <subcellularLocation>
        <location evidence="2">Cytoplasm</location>
    </subcellularLocation>
</comment>
<dbReference type="InterPro" id="IPR020053">
    <property type="entry name" value="Ribosome-bd_factorA_CS"/>
</dbReference>
<evidence type="ECO:0000313" key="4">
    <source>
        <dbReference type="EMBL" id="HCE16769.1"/>
    </source>
</evidence>
<dbReference type="GO" id="GO:0030490">
    <property type="term" value="P:maturation of SSU-rRNA"/>
    <property type="evidence" value="ECO:0007669"/>
    <property type="project" value="UniProtKB-UniRule"/>
</dbReference>
<dbReference type="PANTHER" id="PTHR33515:SF1">
    <property type="entry name" value="RIBOSOME-BINDING FACTOR A, CHLOROPLASTIC-RELATED"/>
    <property type="match status" value="1"/>
</dbReference>
<evidence type="ECO:0000256" key="1">
    <source>
        <dbReference type="ARBA" id="ARBA00022517"/>
    </source>
</evidence>
<dbReference type="GO" id="GO:0043024">
    <property type="term" value="F:ribosomal small subunit binding"/>
    <property type="evidence" value="ECO:0007669"/>
    <property type="project" value="TreeGrafter"/>
</dbReference>
<accession>A0A3D1JDW4</accession>
<evidence type="ECO:0000256" key="3">
    <source>
        <dbReference type="SAM" id="MobiDB-lite"/>
    </source>
</evidence>
<dbReference type="Gene3D" id="3.30.300.20">
    <property type="match status" value="1"/>
</dbReference>
<comment type="caution">
    <text evidence="4">The sequence shown here is derived from an EMBL/GenBank/DDBJ whole genome shotgun (WGS) entry which is preliminary data.</text>
</comment>
<dbReference type="NCBIfam" id="TIGR00082">
    <property type="entry name" value="rbfA"/>
    <property type="match status" value="1"/>
</dbReference>
<dbReference type="SUPFAM" id="SSF89919">
    <property type="entry name" value="Ribosome-binding factor A, RbfA"/>
    <property type="match status" value="1"/>
</dbReference>
<name>A0A3D1JDW4_9CHLR</name>
<dbReference type="Proteomes" id="UP000264141">
    <property type="component" value="Unassembled WGS sequence"/>
</dbReference>
<proteinExistence type="inferred from homology"/>
<protein>
    <recommendedName>
        <fullName evidence="2">Ribosome-binding factor A</fullName>
    </recommendedName>
</protein>
<comment type="function">
    <text evidence="2">One of several proteins that assist in the late maturation steps of the functional core of the 30S ribosomal subunit. Associates with free 30S ribosomal subunits (but not with 30S subunits that are part of 70S ribosomes or polysomes). Required for efficient processing of 16S rRNA. May interact with the 5'-terminal helix region of 16S rRNA.</text>
</comment>
<organism evidence="4 5">
    <name type="scientific">Anaerolinea thermolimosa</name>
    <dbReference type="NCBI Taxonomy" id="229919"/>
    <lineage>
        <taxon>Bacteria</taxon>
        <taxon>Bacillati</taxon>
        <taxon>Chloroflexota</taxon>
        <taxon>Anaerolineae</taxon>
        <taxon>Anaerolineales</taxon>
        <taxon>Anaerolineaceae</taxon>
        <taxon>Anaerolinea</taxon>
    </lineage>
</organism>
<keyword evidence="2" id="KW-0963">Cytoplasm</keyword>
<dbReference type="GO" id="GO:0005829">
    <property type="term" value="C:cytosol"/>
    <property type="evidence" value="ECO:0007669"/>
    <property type="project" value="TreeGrafter"/>
</dbReference>
<dbReference type="AlphaFoldDB" id="A0A3D1JDW4"/>
<dbReference type="Pfam" id="PF02033">
    <property type="entry name" value="RBFA"/>
    <property type="match status" value="1"/>
</dbReference>
<dbReference type="InterPro" id="IPR000238">
    <property type="entry name" value="RbfA"/>
</dbReference>
<keyword evidence="1 2" id="KW-0690">Ribosome biogenesis</keyword>
<dbReference type="HAMAP" id="MF_00003">
    <property type="entry name" value="RbfA"/>
    <property type="match status" value="1"/>
</dbReference>
<feature type="compositionally biased region" description="Acidic residues" evidence="3">
    <location>
        <begin position="125"/>
        <end position="137"/>
    </location>
</feature>
<evidence type="ECO:0000313" key="5">
    <source>
        <dbReference type="Proteomes" id="UP000264141"/>
    </source>
</evidence>
<evidence type="ECO:0000256" key="2">
    <source>
        <dbReference type="HAMAP-Rule" id="MF_00003"/>
    </source>
</evidence>
<dbReference type="EMBL" id="DPBP01000011">
    <property type="protein sequence ID" value="HCE16769.1"/>
    <property type="molecule type" value="Genomic_DNA"/>
</dbReference>
<dbReference type="STRING" id="229919.GCA_001050195_02805"/>
<dbReference type="PANTHER" id="PTHR33515">
    <property type="entry name" value="RIBOSOME-BINDING FACTOR A, CHLOROPLASTIC-RELATED"/>
    <property type="match status" value="1"/>
</dbReference>
<comment type="similarity">
    <text evidence="2">Belongs to the RbfA family.</text>
</comment>
<feature type="region of interest" description="Disordered" evidence="3">
    <location>
        <begin position="113"/>
        <end position="137"/>
    </location>
</feature>
<sequence length="137" mass="15485">MPSSIRLKRISDRIKEDLSELLLKGVQDPRLTGVQVTDVRVDRELTFADVFVSAVEGQVRKKEVLSGLEHASGFLRSQLAANIELRTFPRLRFHWDPTPERADHIERLLASLRHEAASAPQAEKQEDDETEDSAGNE</sequence>
<gene>
    <name evidence="2 4" type="primary">rbfA</name>
    <name evidence="4" type="ORF">DEQ80_02805</name>
</gene>
<dbReference type="InterPro" id="IPR023799">
    <property type="entry name" value="RbfA_dom_sf"/>
</dbReference>
<comment type="subunit">
    <text evidence="2">Monomer. Binds 30S ribosomal subunits, but not 50S ribosomal subunits or 70S ribosomes.</text>
</comment>
<dbReference type="InterPro" id="IPR015946">
    <property type="entry name" value="KH_dom-like_a/b"/>
</dbReference>
<dbReference type="OrthoDB" id="307788at2"/>
<reference evidence="4 5" key="1">
    <citation type="journal article" date="2018" name="Nat. Biotechnol.">
        <title>A standardized bacterial taxonomy based on genome phylogeny substantially revises the tree of life.</title>
        <authorList>
            <person name="Parks D.H."/>
            <person name="Chuvochina M."/>
            <person name="Waite D.W."/>
            <person name="Rinke C."/>
            <person name="Skarshewski A."/>
            <person name="Chaumeil P.A."/>
            <person name="Hugenholtz P."/>
        </authorList>
    </citation>
    <scope>NUCLEOTIDE SEQUENCE [LARGE SCALE GENOMIC DNA]</scope>
    <source>
        <strain evidence="4">UBA8781</strain>
    </source>
</reference>
<dbReference type="RefSeq" id="WP_062195149.1">
    <property type="nucleotide sequence ID" value="NZ_DF967965.1"/>
</dbReference>
<dbReference type="PROSITE" id="PS01319">
    <property type="entry name" value="RBFA"/>
    <property type="match status" value="1"/>
</dbReference>